<keyword evidence="5" id="KW-1185">Reference proteome</keyword>
<dbReference type="Pfam" id="PF07940">
    <property type="entry name" value="Hepar_II_III_C"/>
    <property type="match status" value="1"/>
</dbReference>
<dbReference type="SUPFAM" id="SSF48230">
    <property type="entry name" value="Chondroitin AC/alginate lyase"/>
    <property type="match status" value="1"/>
</dbReference>
<evidence type="ECO:0000256" key="1">
    <source>
        <dbReference type="ARBA" id="ARBA00004196"/>
    </source>
</evidence>
<keyword evidence="2" id="KW-0732">Signal</keyword>
<dbReference type="Gene3D" id="1.50.10.100">
    <property type="entry name" value="Chondroitin AC/alginate lyase"/>
    <property type="match status" value="1"/>
</dbReference>
<dbReference type="InterPro" id="IPR008929">
    <property type="entry name" value="Chondroitin_lyas"/>
</dbReference>
<protein>
    <submittedName>
        <fullName evidence="4">Heparinase II/III family protein</fullName>
    </submittedName>
</protein>
<dbReference type="KEGG" id="hbs:IPV69_01395"/>
<evidence type="ECO:0000313" key="4">
    <source>
        <dbReference type="EMBL" id="QOV90056.1"/>
    </source>
</evidence>
<evidence type="ECO:0000259" key="3">
    <source>
        <dbReference type="Pfam" id="PF07940"/>
    </source>
</evidence>
<dbReference type="PANTHER" id="PTHR38045">
    <property type="entry name" value="CHROMOSOME 1, WHOLE GENOME SHOTGUN SEQUENCE"/>
    <property type="match status" value="1"/>
</dbReference>
<feature type="chain" id="PRO_5034772555" evidence="2">
    <location>
        <begin position="27"/>
        <end position="629"/>
    </location>
</feature>
<sequence>MARMQTRVGCSLLAAMLFAFSGCGRANPAKTPADDWTSLAKQSRLFADAARWAALKQQITSDPVSRQIFGVVRDTAERLIDQPPVAYVDKGAFWHGPMRQAQGRILALAMTYRLTGDARFLARAKLEMRTLAELPNWYPQHFLDTAEGALGMATGLDWLHDALTPLERQYFAVALIDKALRPSLLVSEDKTWVSGSNNWTAVCHGGLVAAALIVADQEPALARQIVARAMKHLPRYAELYAPAGAYSEGPDYWAYGTTFYALTADALRTALGSSSDLERAPGFPQTADYTLQMTGPTGQLYNFADNGSEVSFEPVMFWFARELRRGDLLQRELANLSALAEAIAAGAPRGDASRMLPLALIWYDPALATAKGSTRPLTWWSQGGSQPQAVMRSAWNDPHATFVGIKAGRADDSHAHMDVGSFVLEADGVRWAVDLGRESYPHARANGLPNADLFGTKQNGRRWSIFRCGPESHNLLRFDDAPQLVEAKADIRPLPPGGDGVGYLVDLSPVVCERVARAQRQFVLHPDRSVTIADEWTTGANATQVAWQWLTRAQVTVTADGAILRQDGRTMRLRILEGQGATVDVEDVSKPRKAWDSPNPGLSRILIRVKTPPASVGRLCIRAAPGVIP</sequence>
<comment type="subcellular location">
    <subcellularLocation>
        <location evidence="1">Cell envelope</location>
    </subcellularLocation>
</comment>
<name>A0A7M2WX49_9BACT</name>
<dbReference type="GO" id="GO:0016829">
    <property type="term" value="F:lyase activity"/>
    <property type="evidence" value="ECO:0007669"/>
    <property type="project" value="InterPro"/>
</dbReference>
<dbReference type="RefSeq" id="WP_206293126.1">
    <property type="nucleotide sequence ID" value="NZ_CP063458.1"/>
</dbReference>
<dbReference type="Gene3D" id="2.70.98.70">
    <property type="match status" value="1"/>
</dbReference>
<dbReference type="AlphaFoldDB" id="A0A7M2WX49"/>
<organism evidence="4 5">
    <name type="scientific">Humisphaera borealis</name>
    <dbReference type="NCBI Taxonomy" id="2807512"/>
    <lineage>
        <taxon>Bacteria</taxon>
        <taxon>Pseudomonadati</taxon>
        <taxon>Planctomycetota</taxon>
        <taxon>Phycisphaerae</taxon>
        <taxon>Tepidisphaerales</taxon>
        <taxon>Tepidisphaeraceae</taxon>
        <taxon>Humisphaera</taxon>
    </lineage>
</organism>
<gene>
    <name evidence="4" type="ORF">IPV69_01395</name>
</gene>
<reference evidence="4 5" key="1">
    <citation type="submission" date="2020-10" db="EMBL/GenBank/DDBJ databases">
        <title>Wide distribution of Phycisphaera-like planctomycetes from WD2101 soil group in peatlands and genome analysis of the first cultivated representative.</title>
        <authorList>
            <person name="Dedysh S.N."/>
            <person name="Beletsky A.V."/>
            <person name="Ivanova A."/>
            <person name="Kulichevskaya I.S."/>
            <person name="Suzina N.E."/>
            <person name="Philippov D.A."/>
            <person name="Rakitin A.L."/>
            <person name="Mardanov A.V."/>
            <person name="Ravin N.V."/>
        </authorList>
    </citation>
    <scope>NUCLEOTIDE SEQUENCE [LARGE SCALE GENOMIC DNA]</scope>
    <source>
        <strain evidence="4 5">M1803</strain>
    </source>
</reference>
<dbReference type="GO" id="GO:0030313">
    <property type="term" value="C:cell envelope"/>
    <property type="evidence" value="ECO:0007669"/>
    <property type="project" value="UniProtKB-SubCell"/>
</dbReference>
<proteinExistence type="predicted"/>
<evidence type="ECO:0000256" key="2">
    <source>
        <dbReference type="SAM" id="SignalP"/>
    </source>
</evidence>
<feature type="domain" description="Heparinase II/III-like C-terminal" evidence="3">
    <location>
        <begin position="399"/>
        <end position="578"/>
    </location>
</feature>
<dbReference type="PROSITE" id="PS51257">
    <property type="entry name" value="PROKAR_LIPOPROTEIN"/>
    <property type="match status" value="1"/>
</dbReference>
<accession>A0A7M2WX49</accession>
<dbReference type="Proteomes" id="UP000593765">
    <property type="component" value="Chromosome"/>
</dbReference>
<evidence type="ECO:0000313" key="5">
    <source>
        <dbReference type="Proteomes" id="UP000593765"/>
    </source>
</evidence>
<dbReference type="InterPro" id="IPR012480">
    <property type="entry name" value="Hepar_II_III_C"/>
</dbReference>
<dbReference type="PANTHER" id="PTHR38045:SF1">
    <property type="entry name" value="HEPARINASE II_III-LIKE PROTEIN"/>
    <property type="match status" value="1"/>
</dbReference>
<feature type="signal peptide" evidence="2">
    <location>
        <begin position="1"/>
        <end position="26"/>
    </location>
</feature>
<dbReference type="EMBL" id="CP063458">
    <property type="protein sequence ID" value="QOV90056.1"/>
    <property type="molecule type" value="Genomic_DNA"/>
</dbReference>